<organism evidence="1 2">
    <name type="scientific">Rhodoferax antarcticus ANT.BR</name>
    <dbReference type="NCBI Taxonomy" id="1111071"/>
    <lineage>
        <taxon>Bacteria</taxon>
        <taxon>Pseudomonadati</taxon>
        <taxon>Pseudomonadota</taxon>
        <taxon>Betaproteobacteria</taxon>
        <taxon>Burkholderiales</taxon>
        <taxon>Comamonadaceae</taxon>
        <taxon>Rhodoferax</taxon>
    </lineage>
</organism>
<comment type="caution">
    <text evidence="1">The sequence shown here is derived from an EMBL/GenBank/DDBJ whole genome shotgun (WGS) entry which is preliminary data.</text>
</comment>
<proteinExistence type="predicted"/>
<gene>
    <name evidence="1" type="ORF">BLL52_4188</name>
</gene>
<dbReference type="Proteomes" id="UP000185911">
    <property type="component" value="Unassembled WGS sequence"/>
</dbReference>
<evidence type="ECO:0000313" key="2">
    <source>
        <dbReference type="Proteomes" id="UP000185911"/>
    </source>
</evidence>
<dbReference type="EMBL" id="MSYM01000020">
    <property type="protein sequence ID" value="OLP04607.1"/>
    <property type="molecule type" value="Genomic_DNA"/>
</dbReference>
<evidence type="ECO:0000313" key="1">
    <source>
        <dbReference type="EMBL" id="OLP04607.1"/>
    </source>
</evidence>
<protein>
    <submittedName>
        <fullName evidence="1">Uncharacterized protein</fullName>
    </submittedName>
</protein>
<accession>A0A1Q8Y9I8</accession>
<keyword evidence="2" id="KW-1185">Reference proteome</keyword>
<sequence length="101" mass="11552">MPVEDDHNNAETLQEQLMRLERIALAAGLPLAAEWVRDHHSHATVWVEDGKGNAQLMFAWLAKERKLEPILCALCDHVATEPDSLYPYHRERSRCAAHIKD</sequence>
<reference evidence="1 2" key="1">
    <citation type="submission" date="2017-01" db="EMBL/GenBank/DDBJ databases">
        <title>Genome sequence of Rhodoferax antarcticus ANT.BR, a psychrophilic purple nonsulfur bacterium from an Antarctic microbial mat.</title>
        <authorList>
            <person name="Baker J."/>
            <person name="Riester C."/>
            <person name="Skinner B."/>
            <person name="Newell A."/>
            <person name="Swingley W."/>
            <person name="Madigan M."/>
            <person name="Jung D."/>
            <person name="Asao M."/>
            <person name="Chen M."/>
            <person name="Loughlin P."/>
            <person name="Pan H."/>
            <person name="Lin S."/>
            <person name="Li N."/>
            <person name="Shaw J."/>
            <person name="Prado M."/>
            <person name="Sherman C."/>
            <person name="Li X."/>
            <person name="Tang J."/>
            <person name="Blankenship R."/>
            <person name="Zhao T."/>
            <person name="Touchman J."/>
            <person name="Sattley M."/>
        </authorList>
    </citation>
    <scope>NUCLEOTIDE SEQUENCE [LARGE SCALE GENOMIC DNA]</scope>
    <source>
        <strain evidence="1 2">ANT.BR</strain>
    </source>
</reference>
<dbReference type="AlphaFoldDB" id="A0A1Q8Y9I8"/>
<dbReference type="RefSeq" id="WP_075588227.1">
    <property type="nucleotide sequence ID" value="NZ_MSYM01000020.1"/>
</dbReference>
<name>A0A1Q8Y9I8_9BURK</name>